<keyword evidence="2" id="KW-0223">Dioxygenase</keyword>
<dbReference type="RefSeq" id="WP_145187686.1">
    <property type="nucleotide sequence ID" value="NZ_CP036290.1"/>
</dbReference>
<dbReference type="AlphaFoldDB" id="A0A518D0P5"/>
<evidence type="ECO:0000313" key="5">
    <source>
        <dbReference type="EMBL" id="QDU85052.1"/>
    </source>
</evidence>
<dbReference type="SUPFAM" id="SSF51197">
    <property type="entry name" value="Clavaminate synthase-like"/>
    <property type="match status" value="1"/>
</dbReference>
<name>A0A518D0P5_9BACT</name>
<sequence length="195" mass="21716">MSLLLDPNRFAVLRRLKAAYPIIRAEYEALEPEAWAPWPDTSAYSGDWTLFILFMSAAPQSLQYAADEHQRRCPRTMEFLAANPSIHSAGFSRMEAGCRIAPHVDLKPDTQLRAHLALDVPANCGFRLGDAQHTWTTGEVTVFEGLIDHETANFGTAKRDVMLVDFWLEPDELAYSRSVTRTADPRFFTAGGGAG</sequence>
<dbReference type="GO" id="GO:0051213">
    <property type="term" value="F:dioxygenase activity"/>
    <property type="evidence" value="ECO:0007669"/>
    <property type="project" value="UniProtKB-KW"/>
</dbReference>
<dbReference type="EMBL" id="CP036290">
    <property type="protein sequence ID" value="QDU85052.1"/>
    <property type="molecule type" value="Genomic_DNA"/>
</dbReference>
<keyword evidence="3" id="KW-0560">Oxidoreductase</keyword>
<accession>A0A518D0P5</accession>
<evidence type="ECO:0000313" key="6">
    <source>
        <dbReference type="Proteomes" id="UP000319342"/>
    </source>
</evidence>
<evidence type="ECO:0000259" key="4">
    <source>
        <dbReference type="Pfam" id="PF05118"/>
    </source>
</evidence>
<evidence type="ECO:0000256" key="2">
    <source>
        <dbReference type="ARBA" id="ARBA00022964"/>
    </source>
</evidence>
<gene>
    <name evidence="5" type="ORF">Pla163_21770</name>
</gene>
<dbReference type="Gene3D" id="2.60.120.330">
    <property type="entry name" value="B-lactam Antibiotic, Isopenicillin N Synthase, Chain"/>
    <property type="match status" value="1"/>
</dbReference>
<dbReference type="OrthoDB" id="21665at2"/>
<dbReference type="PANTHER" id="PTHR46332:SF5">
    <property type="entry name" value="ASPARTATE BETA-HYDROXYLASE DOMAIN CONTAINING 2"/>
    <property type="match status" value="1"/>
</dbReference>
<comment type="similarity">
    <text evidence="1">Belongs to the aspartyl/asparaginyl beta-hydroxylase family.</text>
</comment>
<evidence type="ECO:0000256" key="1">
    <source>
        <dbReference type="ARBA" id="ARBA00007730"/>
    </source>
</evidence>
<evidence type="ECO:0000256" key="3">
    <source>
        <dbReference type="ARBA" id="ARBA00023002"/>
    </source>
</evidence>
<organism evidence="5 6">
    <name type="scientific">Rohdeia mirabilis</name>
    <dbReference type="NCBI Taxonomy" id="2528008"/>
    <lineage>
        <taxon>Bacteria</taxon>
        <taxon>Pseudomonadati</taxon>
        <taxon>Planctomycetota</taxon>
        <taxon>Planctomycetia</taxon>
        <taxon>Planctomycetia incertae sedis</taxon>
        <taxon>Rohdeia</taxon>
    </lineage>
</organism>
<dbReference type="InterPro" id="IPR027443">
    <property type="entry name" value="IPNS-like_sf"/>
</dbReference>
<dbReference type="GO" id="GO:0016020">
    <property type="term" value="C:membrane"/>
    <property type="evidence" value="ECO:0007669"/>
    <property type="project" value="TreeGrafter"/>
</dbReference>
<dbReference type="Pfam" id="PF05118">
    <property type="entry name" value="Asp_Arg_Hydrox"/>
    <property type="match status" value="1"/>
</dbReference>
<dbReference type="InterPro" id="IPR007803">
    <property type="entry name" value="Asp/Arg/Pro-Hydrxlase"/>
</dbReference>
<keyword evidence="6" id="KW-1185">Reference proteome</keyword>
<proteinExistence type="inferred from homology"/>
<protein>
    <submittedName>
        <fullName evidence="5">Aspartyl/Asparaginyl beta-hydroxylase</fullName>
    </submittedName>
</protein>
<dbReference type="PANTHER" id="PTHR46332">
    <property type="entry name" value="ASPARTATE BETA-HYDROXYLASE DOMAIN-CONTAINING PROTEIN 2"/>
    <property type="match status" value="1"/>
</dbReference>
<reference evidence="5 6" key="1">
    <citation type="submission" date="2019-02" db="EMBL/GenBank/DDBJ databases">
        <title>Deep-cultivation of Planctomycetes and their phenomic and genomic characterization uncovers novel biology.</title>
        <authorList>
            <person name="Wiegand S."/>
            <person name="Jogler M."/>
            <person name="Boedeker C."/>
            <person name="Pinto D."/>
            <person name="Vollmers J."/>
            <person name="Rivas-Marin E."/>
            <person name="Kohn T."/>
            <person name="Peeters S.H."/>
            <person name="Heuer A."/>
            <person name="Rast P."/>
            <person name="Oberbeckmann S."/>
            <person name="Bunk B."/>
            <person name="Jeske O."/>
            <person name="Meyerdierks A."/>
            <person name="Storesund J.E."/>
            <person name="Kallscheuer N."/>
            <person name="Luecker S."/>
            <person name="Lage O.M."/>
            <person name="Pohl T."/>
            <person name="Merkel B.J."/>
            <person name="Hornburger P."/>
            <person name="Mueller R.-W."/>
            <person name="Bruemmer F."/>
            <person name="Labrenz M."/>
            <person name="Spormann A.M."/>
            <person name="Op den Camp H."/>
            <person name="Overmann J."/>
            <person name="Amann R."/>
            <person name="Jetten M.S.M."/>
            <person name="Mascher T."/>
            <person name="Medema M.H."/>
            <person name="Devos D.P."/>
            <person name="Kaster A.-K."/>
            <person name="Ovreas L."/>
            <person name="Rohde M."/>
            <person name="Galperin M.Y."/>
            <person name="Jogler C."/>
        </authorList>
    </citation>
    <scope>NUCLEOTIDE SEQUENCE [LARGE SCALE GENOMIC DNA]</scope>
    <source>
        <strain evidence="5 6">Pla163</strain>
    </source>
</reference>
<dbReference type="InterPro" id="IPR051821">
    <property type="entry name" value="Asp/Asn_beta-hydroxylase"/>
</dbReference>
<dbReference type="Proteomes" id="UP000319342">
    <property type="component" value="Chromosome"/>
</dbReference>
<feature type="domain" description="Aspartyl/asparaginy/proline hydroxylase" evidence="4">
    <location>
        <begin position="18"/>
        <end position="167"/>
    </location>
</feature>